<organism evidence="1 2">
    <name type="scientific">Epilithonimonas ginsengisoli</name>
    <dbReference type="NCBI Taxonomy" id="1245592"/>
    <lineage>
        <taxon>Bacteria</taxon>
        <taxon>Pseudomonadati</taxon>
        <taxon>Bacteroidota</taxon>
        <taxon>Flavobacteriia</taxon>
        <taxon>Flavobacteriales</taxon>
        <taxon>Weeksellaceae</taxon>
        <taxon>Chryseobacterium group</taxon>
        <taxon>Epilithonimonas</taxon>
    </lineage>
</organism>
<evidence type="ECO:0000313" key="1">
    <source>
        <dbReference type="EMBL" id="MDW8550277.1"/>
    </source>
</evidence>
<comment type="caution">
    <text evidence="1">The sequence shown here is derived from an EMBL/GenBank/DDBJ whole genome shotgun (WGS) entry which is preliminary data.</text>
</comment>
<protein>
    <recommendedName>
        <fullName evidence="3">DUF4348 domain-containing protein</fullName>
    </recommendedName>
</protein>
<proteinExistence type="predicted"/>
<accession>A0ABU4JKX8</accession>
<reference evidence="1 2" key="1">
    <citation type="submission" date="2023-11" db="EMBL/GenBank/DDBJ databases">
        <title>First isolation, identification, and characterization of non-pathogenic Epilithonimonas ginsengisoli isolated from diseased farmed rainbow trout (Oncorhynchus mykiss) in Chile.</title>
        <authorList>
            <person name="Miranda C.D."/>
            <person name="Irgang R."/>
            <person name="Concha C."/>
            <person name="Rojas R."/>
            <person name="Avendano R."/>
        </authorList>
    </citation>
    <scope>NUCLEOTIDE SEQUENCE [LARGE SCALE GENOMIC DNA]</scope>
    <source>
        <strain evidence="1 2">FP99</strain>
    </source>
</reference>
<keyword evidence="2" id="KW-1185">Reference proteome</keyword>
<dbReference type="EMBL" id="JAMXLT020000028">
    <property type="protein sequence ID" value="MDW8550277.1"/>
    <property type="molecule type" value="Genomic_DNA"/>
</dbReference>
<name>A0ABU4JKX8_9FLAO</name>
<evidence type="ECO:0008006" key="3">
    <source>
        <dbReference type="Google" id="ProtNLM"/>
    </source>
</evidence>
<dbReference type="PROSITE" id="PS51257">
    <property type="entry name" value="PROKAR_LIPOPROTEIN"/>
    <property type="match status" value="1"/>
</dbReference>
<gene>
    <name evidence="1" type="ORF">NG800_015220</name>
</gene>
<evidence type="ECO:0000313" key="2">
    <source>
        <dbReference type="Proteomes" id="UP001204439"/>
    </source>
</evidence>
<sequence>MKNKISFLLLISFGFGLQSCEKKTLKNSNSGLTNSAQKDSSVIHQNLTENYDYQDFPEFYEQLRKSLNNKSELMNFCDFPFNENISKEEFSQNEFISEEVKNLILKVYPEKSGEKYIIDNDSFYIQFEKNKKGNWKLKNIETSY</sequence>
<dbReference type="RefSeq" id="WP_063970845.1">
    <property type="nucleotide sequence ID" value="NZ_JAMXLT020000028.1"/>
</dbReference>
<dbReference type="Proteomes" id="UP001204439">
    <property type="component" value="Unassembled WGS sequence"/>
</dbReference>